<dbReference type="AlphaFoldDB" id="A0A0S7BHQ1"/>
<feature type="transmembrane region" description="Helical" evidence="1">
    <location>
        <begin position="119"/>
        <end position="143"/>
    </location>
</feature>
<evidence type="ECO:0000259" key="2">
    <source>
        <dbReference type="Pfam" id="PF02517"/>
    </source>
</evidence>
<feature type="transmembrane region" description="Helical" evidence="1">
    <location>
        <begin position="155"/>
        <end position="175"/>
    </location>
</feature>
<dbReference type="PANTHER" id="PTHR36435:SF1">
    <property type="entry name" value="CAAX AMINO TERMINAL PROTEASE FAMILY PROTEIN"/>
    <property type="match status" value="1"/>
</dbReference>
<dbReference type="EMBL" id="DF967972">
    <property type="protein sequence ID" value="GAP13387.1"/>
    <property type="molecule type" value="Genomic_DNA"/>
</dbReference>
<keyword evidence="3" id="KW-0378">Hydrolase</keyword>
<keyword evidence="1" id="KW-0812">Transmembrane</keyword>
<dbReference type="GO" id="GO:0080120">
    <property type="term" value="P:CAAX-box protein maturation"/>
    <property type="evidence" value="ECO:0007669"/>
    <property type="project" value="UniProtKB-ARBA"/>
</dbReference>
<dbReference type="PANTHER" id="PTHR36435">
    <property type="entry name" value="SLR1288 PROTEIN"/>
    <property type="match status" value="1"/>
</dbReference>
<evidence type="ECO:0000313" key="4">
    <source>
        <dbReference type="Proteomes" id="UP000055060"/>
    </source>
</evidence>
<keyword evidence="1" id="KW-1133">Transmembrane helix</keyword>
<dbReference type="GO" id="GO:0004175">
    <property type="term" value="F:endopeptidase activity"/>
    <property type="evidence" value="ECO:0007669"/>
    <property type="project" value="UniProtKB-ARBA"/>
</dbReference>
<keyword evidence="3" id="KW-0645">Protease</keyword>
<organism evidence="3">
    <name type="scientific">Longilinea arvoryzae</name>
    <dbReference type="NCBI Taxonomy" id="360412"/>
    <lineage>
        <taxon>Bacteria</taxon>
        <taxon>Bacillati</taxon>
        <taxon>Chloroflexota</taxon>
        <taxon>Anaerolineae</taxon>
        <taxon>Anaerolineales</taxon>
        <taxon>Anaerolineaceae</taxon>
        <taxon>Longilinea</taxon>
    </lineage>
</organism>
<accession>A0A0S7BHQ1</accession>
<keyword evidence="1" id="KW-0472">Membrane</keyword>
<dbReference type="STRING" id="360412.LARV_01140"/>
<protein>
    <submittedName>
        <fullName evidence="3">CAAX protease self-immunity</fullName>
    </submittedName>
</protein>
<feature type="transmembrane region" description="Helical" evidence="1">
    <location>
        <begin position="7"/>
        <end position="26"/>
    </location>
</feature>
<sequence>MSQVKSVIFKYPILASIVFLLASVFLTEINFQDFLAPYLDFQNASYLVGIIEQGTVSVLLVILIGRLGILKDAGFTGRINWRSLWVIWPIFVYCVLNGGTSPFDGTFSIDTSQPIRIVLYLLLYLSTGFFEEILFRGLILNLFLRKWGTTRGGTYLAVVVSSSIFGIAHLINLVMGRRTLLSTLPQIAYGTFFGIFFAACFLRNKSIWPVIFCHALFDMCGNFQDIAVGSLTFGKIEETSPEAALVTIAIMLPLMLYGFFLLRKSGPSDRGRAFSQAIV</sequence>
<feature type="domain" description="CAAX prenyl protease 2/Lysostaphin resistance protein A-like" evidence="2">
    <location>
        <begin position="117"/>
        <end position="219"/>
    </location>
</feature>
<feature type="transmembrane region" description="Helical" evidence="1">
    <location>
        <begin position="211"/>
        <end position="231"/>
    </location>
</feature>
<proteinExistence type="predicted"/>
<evidence type="ECO:0000256" key="1">
    <source>
        <dbReference type="SAM" id="Phobius"/>
    </source>
</evidence>
<feature type="transmembrane region" description="Helical" evidence="1">
    <location>
        <begin position="243"/>
        <end position="262"/>
    </location>
</feature>
<feature type="transmembrane region" description="Helical" evidence="1">
    <location>
        <begin position="81"/>
        <end position="99"/>
    </location>
</feature>
<name>A0A0S7BHQ1_9CHLR</name>
<reference evidence="3" key="1">
    <citation type="submission" date="2015-07" db="EMBL/GenBank/DDBJ databases">
        <title>Draft Genome Sequences of Anaerolinea thermolimosa IMO-1, Bellilinea caldifistulae GOMI-1, Leptolinea tardivitalis YMTK-2, Levilinea saccharolytica KIBI-1,Longilinea arvoryzae KOME-1, Previously Described as Members of the Anaerolineaceae (Chloroflexi).</title>
        <authorList>
            <person name="Sekiguchi Y."/>
            <person name="Ohashi A."/>
            <person name="Matsuura N."/>
            <person name="Tourlousse M.D."/>
        </authorList>
    </citation>
    <scope>NUCLEOTIDE SEQUENCE [LARGE SCALE GENOMIC DNA]</scope>
    <source>
        <strain evidence="3">KOME-1</strain>
    </source>
</reference>
<feature type="transmembrane region" description="Helical" evidence="1">
    <location>
        <begin position="187"/>
        <end position="204"/>
    </location>
</feature>
<dbReference type="RefSeq" id="WP_075072725.1">
    <property type="nucleotide sequence ID" value="NZ_DF967972.1"/>
</dbReference>
<dbReference type="InterPro" id="IPR003675">
    <property type="entry name" value="Rce1/LyrA-like_dom"/>
</dbReference>
<keyword evidence="4" id="KW-1185">Reference proteome</keyword>
<dbReference type="GO" id="GO:0006508">
    <property type="term" value="P:proteolysis"/>
    <property type="evidence" value="ECO:0007669"/>
    <property type="project" value="UniProtKB-KW"/>
</dbReference>
<dbReference type="InterPro" id="IPR052710">
    <property type="entry name" value="CAAX_protease"/>
</dbReference>
<feature type="transmembrane region" description="Helical" evidence="1">
    <location>
        <begin position="46"/>
        <end position="69"/>
    </location>
</feature>
<dbReference type="Pfam" id="PF02517">
    <property type="entry name" value="Rce1-like"/>
    <property type="match status" value="1"/>
</dbReference>
<evidence type="ECO:0000313" key="3">
    <source>
        <dbReference type="EMBL" id="GAP13387.1"/>
    </source>
</evidence>
<gene>
    <name evidence="3" type="ORF">LARV_01140</name>
</gene>
<dbReference type="Proteomes" id="UP000055060">
    <property type="component" value="Unassembled WGS sequence"/>
</dbReference>